<organism evidence="4 5">
    <name type="scientific">Planomonospora sphaerica</name>
    <dbReference type="NCBI Taxonomy" id="161355"/>
    <lineage>
        <taxon>Bacteria</taxon>
        <taxon>Bacillati</taxon>
        <taxon>Actinomycetota</taxon>
        <taxon>Actinomycetes</taxon>
        <taxon>Streptosporangiales</taxon>
        <taxon>Streptosporangiaceae</taxon>
        <taxon>Planomonospora</taxon>
    </lineage>
</organism>
<evidence type="ECO:0000313" key="4">
    <source>
        <dbReference type="EMBL" id="GAT66730.1"/>
    </source>
</evidence>
<proteinExistence type="predicted"/>
<dbReference type="PROSITE" id="PS51257">
    <property type="entry name" value="PROKAR_LIPOPROTEIN"/>
    <property type="match status" value="1"/>
</dbReference>
<keyword evidence="5" id="KW-1185">Reference proteome</keyword>
<name>A0A171CI17_9ACTN</name>
<dbReference type="AlphaFoldDB" id="A0A171CI17"/>
<dbReference type="SUPFAM" id="SSF51261">
    <property type="entry name" value="Duplicated hybrid motif"/>
    <property type="match status" value="1"/>
</dbReference>
<feature type="region of interest" description="Disordered" evidence="1">
    <location>
        <begin position="269"/>
        <end position="299"/>
    </location>
</feature>
<reference evidence="5" key="2">
    <citation type="submission" date="2016-04" db="EMBL/GenBank/DDBJ databases">
        <title>Planomonospora sphaerica JCM9374 whole genome shotgun sequence.</title>
        <authorList>
            <person name="Suzuki T."/>
            <person name="Dohra H."/>
            <person name="Kodani S."/>
        </authorList>
    </citation>
    <scope>NUCLEOTIDE SEQUENCE [LARGE SCALE GENOMIC DNA]</scope>
    <source>
        <strain evidence="5">JCM 9374</strain>
    </source>
</reference>
<dbReference type="Pfam" id="PF01551">
    <property type="entry name" value="Peptidase_M23"/>
    <property type="match status" value="1"/>
</dbReference>
<feature type="domain" description="M23ase beta-sheet core" evidence="3">
    <location>
        <begin position="123"/>
        <end position="220"/>
    </location>
</feature>
<dbReference type="InterPro" id="IPR011055">
    <property type="entry name" value="Dup_hybrid_motif"/>
</dbReference>
<sequence length="299" mass="31774">MRVDIMRSGHITRLAAVAGAVLVTGACASPAGVAGVSTVPPPSAELVSAPDSVTATIPPPVAETGSATPSPSPVAVRPPQGEEPVPVPPPKVSEFTYTFPVQGCEATYQRKLLVLPKTTIWAGKGCSFVSPVDGVVHEVNIKNRWKPSTDRGQDREGRFVTVAGEDGVLYLGGHLDSVAPGIAPGTRVKTGQVLGQIGNSGNARDTASNLYFAISWKTEPSVWWVRRGMVKPWNYLDAWLKGNRTLSPADETRALMKRTGRTPACAILCTSKPEPTPTPTRKPRKKPVEESRQVTTLNG</sequence>
<gene>
    <name evidence="4" type="ORF">PS9374_02382</name>
</gene>
<keyword evidence="2" id="KW-0732">Signal</keyword>
<dbReference type="Gene3D" id="2.70.70.10">
    <property type="entry name" value="Glucose Permease (Domain IIA)"/>
    <property type="match status" value="1"/>
</dbReference>
<accession>A0A171CI17</accession>
<feature type="signal peptide" evidence="2">
    <location>
        <begin position="1"/>
        <end position="28"/>
    </location>
</feature>
<dbReference type="Proteomes" id="UP000077701">
    <property type="component" value="Unassembled WGS sequence"/>
</dbReference>
<feature type="chain" id="PRO_5038894060" evidence="2">
    <location>
        <begin position="29"/>
        <end position="299"/>
    </location>
</feature>
<dbReference type="InterPro" id="IPR016047">
    <property type="entry name" value="M23ase_b-sheet_dom"/>
</dbReference>
<evidence type="ECO:0000259" key="3">
    <source>
        <dbReference type="Pfam" id="PF01551"/>
    </source>
</evidence>
<evidence type="ECO:0000256" key="2">
    <source>
        <dbReference type="SAM" id="SignalP"/>
    </source>
</evidence>
<dbReference type="STRING" id="161355.PS9374_02382"/>
<evidence type="ECO:0000256" key="1">
    <source>
        <dbReference type="SAM" id="MobiDB-lite"/>
    </source>
</evidence>
<feature type="region of interest" description="Disordered" evidence="1">
    <location>
        <begin position="54"/>
        <end position="89"/>
    </location>
</feature>
<protein>
    <submittedName>
        <fullName evidence="4">Peptidase M23</fullName>
    </submittedName>
</protein>
<evidence type="ECO:0000313" key="5">
    <source>
        <dbReference type="Proteomes" id="UP000077701"/>
    </source>
</evidence>
<dbReference type="EMBL" id="BDCX01000005">
    <property type="protein sequence ID" value="GAT66730.1"/>
    <property type="molecule type" value="Genomic_DNA"/>
</dbReference>
<reference evidence="4 5" key="1">
    <citation type="journal article" date="2016" name="Genome Announc.">
        <title>Draft Genome Sequence of Planomonospora sphaerica JCM9374, a Rare Actinomycete.</title>
        <authorList>
            <person name="Dohra H."/>
            <person name="Suzuki T."/>
            <person name="Inoue Y."/>
            <person name="Kodani S."/>
        </authorList>
    </citation>
    <scope>NUCLEOTIDE SEQUENCE [LARGE SCALE GENOMIC DNA]</scope>
    <source>
        <strain evidence="4 5">JCM 9374</strain>
    </source>
</reference>
<comment type="caution">
    <text evidence="4">The sequence shown here is derived from an EMBL/GenBank/DDBJ whole genome shotgun (WGS) entry which is preliminary data.</text>
</comment>
<dbReference type="CDD" id="cd12797">
    <property type="entry name" value="M23_peptidase"/>
    <property type="match status" value="1"/>
</dbReference>